<dbReference type="GO" id="GO:0009254">
    <property type="term" value="P:peptidoglycan turnover"/>
    <property type="evidence" value="ECO:0007669"/>
    <property type="project" value="UniProtKB-UniRule"/>
</dbReference>
<dbReference type="InterPro" id="IPR004101">
    <property type="entry name" value="Mur_ligase_C"/>
</dbReference>
<reference evidence="13" key="2">
    <citation type="submission" date="2020-09" db="EMBL/GenBank/DDBJ databases">
        <authorList>
            <person name="Sun Q."/>
            <person name="Kim S."/>
        </authorList>
    </citation>
    <scope>NUCLEOTIDE SEQUENCE</scope>
    <source>
        <strain evidence="13">KCTC 12711</strain>
    </source>
</reference>
<dbReference type="PANTHER" id="PTHR43445:SF5">
    <property type="entry name" value="UDP-N-ACETYLMURAMATE--L-ALANYL-GAMMA-D-GLUTAMYL-MESO-2,6-DIAMINOHEPTANDIOATE LIGASE"/>
    <property type="match status" value="1"/>
</dbReference>
<dbReference type="GO" id="GO:0005524">
    <property type="term" value="F:ATP binding"/>
    <property type="evidence" value="ECO:0007669"/>
    <property type="project" value="UniProtKB-UniRule"/>
</dbReference>
<dbReference type="GO" id="GO:0106418">
    <property type="term" value="F:UDP-N-acetylmuramate-L-alanyl-gamma-D-glutamyl-meso-2,6-diaminoheptanedioate ligase activity"/>
    <property type="evidence" value="ECO:0007669"/>
    <property type="project" value="UniProtKB-EC"/>
</dbReference>
<keyword evidence="3 9" id="KW-0547">Nucleotide-binding</keyword>
<feature type="binding site" evidence="9">
    <location>
        <begin position="110"/>
        <end position="116"/>
    </location>
    <ligand>
        <name>ATP</name>
        <dbReference type="ChEBI" id="CHEBI:30616"/>
    </ligand>
</feature>
<dbReference type="InterPro" id="IPR036615">
    <property type="entry name" value="Mur_ligase_C_dom_sf"/>
</dbReference>
<keyword evidence="9" id="KW-0460">Magnesium</keyword>
<dbReference type="InterPro" id="IPR036565">
    <property type="entry name" value="Mur-like_cat_sf"/>
</dbReference>
<protein>
    <recommendedName>
        <fullName evidence="9">UDP-N-acetylmuramate--L-alanyl-gamma-D-glutamyl-meso-2,6-diaminoheptandioate ligase</fullName>
        <ecNumber evidence="9">6.3.2.45</ecNumber>
    </recommendedName>
    <alternativeName>
        <fullName evidence="9">Murein peptide ligase</fullName>
    </alternativeName>
    <alternativeName>
        <fullName evidence="9">UDP-N-acetylmuramate:L-alanyl-gamma-D-glutamyl-meso-diaminopimelate ligase</fullName>
    </alternativeName>
</protein>
<dbReference type="GO" id="GO:0051301">
    <property type="term" value="P:cell division"/>
    <property type="evidence" value="ECO:0007669"/>
    <property type="project" value="UniProtKB-KW"/>
</dbReference>
<proteinExistence type="inferred from homology"/>
<keyword evidence="8 9" id="KW-0961">Cell wall biogenesis/degradation</keyword>
<dbReference type="NCBIfam" id="TIGR01081">
    <property type="entry name" value="mpl"/>
    <property type="match status" value="1"/>
</dbReference>
<evidence type="ECO:0000313" key="13">
    <source>
        <dbReference type="EMBL" id="GHA15683.1"/>
    </source>
</evidence>
<dbReference type="EMBL" id="BMXA01000005">
    <property type="protein sequence ID" value="GHA15683.1"/>
    <property type="molecule type" value="Genomic_DNA"/>
</dbReference>
<keyword evidence="14" id="KW-1185">Reference proteome</keyword>
<dbReference type="AlphaFoldDB" id="A0A918RXT7"/>
<comment type="catalytic activity">
    <reaction evidence="9">
        <text>UDP-N-acetyl-alpha-D-muramate + L-alanyl-gamma-D-glutamyl-meso-2,6-diaminopimelate + ATP = UDP-N-acetyl-alpha-D-muramoyl-L-alanyl-gamma-D-glutamyl-meso-2,6-diaminopimelate + ADP + phosphate + H(+)</text>
        <dbReference type="Rhea" id="RHEA:29563"/>
        <dbReference type="ChEBI" id="CHEBI:15378"/>
        <dbReference type="ChEBI" id="CHEBI:30616"/>
        <dbReference type="ChEBI" id="CHEBI:43474"/>
        <dbReference type="ChEBI" id="CHEBI:61401"/>
        <dbReference type="ChEBI" id="CHEBI:70757"/>
        <dbReference type="ChEBI" id="CHEBI:83905"/>
        <dbReference type="ChEBI" id="CHEBI:456216"/>
        <dbReference type="EC" id="6.3.2.45"/>
    </reaction>
</comment>
<dbReference type="GO" id="GO:0009252">
    <property type="term" value="P:peptidoglycan biosynthetic process"/>
    <property type="evidence" value="ECO:0007669"/>
    <property type="project" value="UniProtKB-UniRule"/>
</dbReference>
<evidence type="ECO:0000256" key="9">
    <source>
        <dbReference type="HAMAP-Rule" id="MF_02020"/>
    </source>
</evidence>
<evidence type="ECO:0000256" key="1">
    <source>
        <dbReference type="ARBA" id="ARBA00022598"/>
    </source>
</evidence>
<dbReference type="Gene3D" id="3.40.50.720">
    <property type="entry name" value="NAD(P)-binding Rossmann-like Domain"/>
    <property type="match status" value="1"/>
</dbReference>
<dbReference type="Pfam" id="PF02875">
    <property type="entry name" value="Mur_ligase_C"/>
    <property type="match status" value="1"/>
</dbReference>
<dbReference type="InterPro" id="IPR013221">
    <property type="entry name" value="Mur_ligase_cen"/>
</dbReference>
<evidence type="ECO:0000259" key="10">
    <source>
        <dbReference type="Pfam" id="PF01225"/>
    </source>
</evidence>
<evidence type="ECO:0000256" key="2">
    <source>
        <dbReference type="ARBA" id="ARBA00022618"/>
    </source>
</evidence>
<keyword evidence="6 9" id="KW-0573">Peptidoglycan synthesis</keyword>
<gene>
    <name evidence="9 13" type="primary">mpl</name>
    <name evidence="13" type="ORF">GCM10008090_26570</name>
</gene>
<evidence type="ECO:0000256" key="4">
    <source>
        <dbReference type="ARBA" id="ARBA00022840"/>
    </source>
</evidence>
<dbReference type="HAMAP" id="MF_02020">
    <property type="entry name" value="Mpl"/>
    <property type="match status" value="1"/>
</dbReference>
<comment type="similarity">
    <text evidence="9">Belongs to the MurCDEF family. Mpl subfamily.</text>
</comment>
<keyword evidence="4 9" id="KW-0067">ATP-binding</keyword>
<sequence>MNIHIIGICGTFMGGVARLARDLGHTVTGSDANTYPPMSTQLESLGIALFEGYRASNIPNDTDLVIVGNSISRGNSELEKVLDSGLRYTSGAQWLGENVLHDRWVLAVAGTHGKTTTSSLLAWILEYNQLAPGYLIGGVPENFGESARLGGETPFFVIEADEYDTAFCDKRSKFVHYRPRTLVLNNLEFDHADIFVDLSAIQTQFHHLIRTVPQHGKIIHNAQTPALDEVVAMGLWSEHCTFGDNDSAWRATKHRSDASQFRILYGEDGVDVSWDLIGDHNMWNALAAVAAAHHVGVQISHAAEALSQFKSVKRRMEKRYDHAGIRVFDDFAHHPTAISTTLQAAKNQAPEHQLIAVLEPRSNTMRSGVHKDTLKSALALADKVLLYAGSGLAWPIEDLSDTTTTVYTDTNTLLTDLLRLTESTQTASDIVIMSNGGFENIHQRLITQLRARDN</sequence>
<dbReference type="PANTHER" id="PTHR43445">
    <property type="entry name" value="UDP-N-ACETYLMURAMATE--L-ALANINE LIGASE-RELATED"/>
    <property type="match status" value="1"/>
</dbReference>
<evidence type="ECO:0000313" key="14">
    <source>
        <dbReference type="Proteomes" id="UP000614811"/>
    </source>
</evidence>
<feature type="domain" description="Mur ligase N-terminal catalytic" evidence="10">
    <location>
        <begin position="2"/>
        <end position="99"/>
    </location>
</feature>
<dbReference type="InterPro" id="IPR050061">
    <property type="entry name" value="MurCDEF_pg_biosynth"/>
</dbReference>
<dbReference type="GO" id="GO:0071555">
    <property type="term" value="P:cell wall organization"/>
    <property type="evidence" value="ECO:0007669"/>
    <property type="project" value="UniProtKB-KW"/>
</dbReference>
<reference evidence="13" key="1">
    <citation type="journal article" date="2014" name="Int. J. Syst. Evol. Microbiol.">
        <title>Complete genome sequence of Corynebacterium casei LMG S-19264T (=DSM 44701T), isolated from a smear-ripened cheese.</title>
        <authorList>
            <consortium name="US DOE Joint Genome Institute (JGI-PGF)"/>
            <person name="Walter F."/>
            <person name="Albersmeier A."/>
            <person name="Kalinowski J."/>
            <person name="Ruckert C."/>
        </authorList>
    </citation>
    <scope>NUCLEOTIDE SEQUENCE</scope>
    <source>
        <strain evidence="13">KCTC 12711</strain>
    </source>
</reference>
<feature type="domain" description="Mur ligase central" evidence="12">
    <location>
        <begin position="108"/>
        <end position="292"/>
    </location>
</feature>
<dbReference type="SUPFAM" id="SSF53244">
    <property type="entry name" value="MurD-like peptide ligases, peptide-binding domain"/>
    <property type="match status" value="1"/>
</dbReference>
<dbReference type="Proteomes" id="UP000614811">
    <property type="component" value="Unassembled WGS sequence"/>
</dbReference>
<dbReference type="SUPFAM" id="SSF51984">
    <property type="entry name" value="MurCD N-terminal domain"/>
    <property type="match status" value="1"/>
</dbReference>
<feature type="domain" description="Mur ligase C-terminal" evidence="11">
    <location>
        <begin position="314"/>
        <end position="411"/>
    </location>
</feature>
<dbReference type="Pfam" id="PF08245">
    <property type="entry name" value="Mur_ligase_M"/>
    <property type="match status" value="1"/>
</dbReference>
<dbReference type="GO" id="GO:0008360">
    <property type="term" value="P:regulation of cell shape"/>
    <property type="evidence" value="ECO:0007669"/>
    <property type="project" value="UniProtKB-KW"/>
</dbReference>
<evidence type="ECO:0000259" key="11">
    <source>
        <dbReference type="Pfam" id="PF02875"/>
    </source>
</evidence>
<organism evidence="13 14">
    <name type="scientific">Arenicella chitinivorans</name>
    <dbReference type="NCBI Taxonomy" id="1329800"/>
    <lineage>
        <taxon>Bacteria</taxon>
        <taxon>Pseudomonadati</taxon>
        <taxon>Pseudomonadota</taxon>
        <taxon>Gammaproteobacteria</taxon>
        <taxon>Arenicellales</taxon>
        <taxon>Arenicellaceae</taxon>
        <taxon>Arenicella</taxon>
    </lineage>
</organism>
<comment type="cofactor">
    <cofactor evidence="9">
        <name>Mg(2+)</name>
        <dbReference type="ChEBI" id="CHEBI:18420"/>
    </cofactor>
</comment>
<dbReference type="SUPFAM" id="SSF53623">
    <property type="entry name" value="MurD-like peptide ligases, catalytic domain"/>
    <property type="match status" value="1"/>
</dbReference>
<accession>A0A918RXT7</accession>
<comment type="pathway">
    <text evidence="9">Cell wall biogenesis; peptidoglycan recycling.</text>
</comment>
<comment type="caution">
    <text evidence="13">The sequence shown here is derived from an EMBL/GenBank/DDBJ whole genome shotgun (WGS) entry which is preliminary data.</text>
</comment>
<keyword evidence="1 9" id="KW-0436">Ligase</keyword>
<comment type="function">
    <text evidence="9">Reutilizes the intact tripeptide L-alanyl-gamma-D-glutamyl-meso-diaminopimelate by linking it to UDP-N-acetylmuramate.</text>
</comment>
<keyword evidence="7 9" id="KW-0131">Cell cycle</keyword>
<evidence type="ECO:0000256" key="6">
    <source>
        <dbReference type="ARBA" id="ARBA00022984"/>
    </source>
</evidence>
<dbReference type="Gene3D" id="3.90.190.20">
    <property type="entry name" value="Mur ligase, C-terminal domain"/>
    <property type="match status" value="1"/>
</dbReference>
<dbReference type="Gene3D" id="3.40.1190.10">
    <property type="entry name" value="Mur-like, catalytic domain"/>
    <property type="match status" value="1"/>
</dbReference>
<evidence type="ECO:0000256" key="8">
    <source>
        <dbReference type="ARBA" id="ARBA00023316"/>
    </source>
</evidence>
<keyword evidence="2 9" id="KW-0132">Cell division</keyword>
<evidence type="ECO:0000256" key="5">
    <source>
        <dbReference type="ARBA" id="ARBA00022960"/>
    </source>
</evidence>
<name>A0A918RXT7_9GAMM</name>
<evidence type="ECO:0000259" key="12">
    <source>
        <dbReference type="Pfam" id="PF08245"/>
    </source>
</evidence>
<dbReference type="InterPro" id="IPR005757">
    <property type="entry name" value="Mpl"/>
</dbReference>
<dbReference type="EC" id="6.3.2.45" evidence="9"/>
<evidence type="ECO:0000256" key="7">
    <source>
        <dbReference type="ARBA" id="ARBA00023306"/>
    </source>
</evidence>
<keyword evidence="5 9" id="KW-0133">Cell shape</keyword>
<evidence type="ECO:0000256" key="3">
    <source>
        <dbReference type="ARBA" id="ARBA00022741"/>
    </source>
</evidence>
<dbReference type="RefSeq" id="WP_189402085.1">
    <property type="nucleotide sequence ID" value="NZ_BMXA01000005.1"/>
</dbReference>
<dbReference type="InterPro" id="IPR000713">
    <property type="entry name" value="Mur_ligase_N"/>
</dbReference>
<dbReference type="Pfam" id="PF01225">
    <property type="entry name" value="Mur_ligase"/>
    <property type="match status" value="1"/>
</dbReference>